<proteinExistence type="predicted"/>
<dbReference type="EMBL" id="UINC01169152">
    <property type="protein sequence ID" value="SVD72547.1"/>
    <property type="molecule type" value="Genomic_DNA"/>
</dbReference>
<name>A0A382XN08_9ZZZZ</name>
<sequence length="199" mass="22979">MDRSLYKISNVNQMDPFLMTITSGSDHWMYLSSTGCLTAGRIKAEYALFPYVTDDLLHRNAHFTGPVTILRIQQDSKNYIWEPFSKHKQPFNRENNLYKNSLGDTVVFEEKNHTLGLTYSYKWQASAEYGFVRKSSLINFGEKSLQVELLDGLRNIMPDGVELRTQQEMSNLANAYKVSEYMPDANCALFFMNALLMDR</sequence>
<feature type="non-terminal residue" evidence="1">
    <location>
        <position position="199"/>
    </location>
</feature>
<gene>
    <name evidence="1" type="ORF">METZ01_LOCUS425401</name>
</gene>
<protein>
    <submittedName>
        <fullName evidence="1">Uncharacterized protein</fullName>
    </submittedName>
</protein>
<evidence type="ECO:0000313" key="1">
    <source>
        <dbReference type="EMBL" id="SVD72547.1"/>
    </source>
</evidence>
<accession>A0A382XN08</accession>
<organism evidence="1">
    <name type="scientific">marine metagenome</name>
    <dbReference type="NCBI Taxonomy" id="408172"/>
    <lineage>
        <taxon>unclassified sequences</taxon>
        <taxon>metagenomes</taxon>
        <taxon>ecological metagenomes</taxon>
    </lineage>
</organism>
<dbReference type="AlphaFoldDB" id="A0A382XN08"/>
<reference evidence="1" key="1">
    <citation type="submission" date="2018-05" db="EMBL/GenBank/DDBJ databases">
        <authorList>
            <person name="Lanie J.A."/>
            <person name="Ng W.-L."/>
            <person name="Kazmierczak K.M."/>
            <person name="Andrzejewski T.M."/>
            <person name="Davidsen T.M."/>
            <person name="Wayne K.J."/>
            <person name="Tettelin H."/>
            <person name="Glass J.I."/>
            <person name="Rusch D."/>
            <person name="Podicherti R."/>
            <person name="Tsui H.-C.T."/>
            <person name="Winkler M.E."/>
        </authorList>
    </citation>
    <scope>NUCLEOTIDE SEQUENCE</scope>
</reference>